<keyword evidence="2" id="KW-0378">Hydrolase</keyword>
<dbReference type="EMBL" id="JACIEK010000015">
    <property type="protein sequence ID" value="MBB4000097.1"/>
    <property type="molecule type" value="Genomic_DNA"/>
</dbReference>
<reference evidence="2 3" key="1">
    <citation type="submission" date="2020-08" db="EMBL/GenBank/DDBJ databases">
        <title>Genomic Encyclopedia of Type Strains, Phase IV (KMG-IV): sequencing the most valuable type-strain genomes for metagenomic binning, comparative biology and taxonomic classification.</title>
        <authorList>
            <person name="Goeker M."/>
        </authorList>
    </citation>
    <scope>NUCLEOTIDE SEQUENCE [LARGE SCALE GENOMIC DNA]</scope>
    <source>
        <strain evidence="2 3">DSM 102238</strain>
    </source>
</reference>
<dbReference type="AlphaFoldDB" id="A0A7W6H7T6"/>
<keyword evidence="1" id="KW-0732">Signal</keyword>
<dbReference type="GO" id="GO:0008233">
    <property type="term" value="F:peptidase activity"/>
    <property type="evidence" value="ECO:0007669"/>
    <property type="project" value="UniProtKB-KW"/>
</dbReference>
<protein>
    <submittedName>
        <fullName evidence="2">Putative secreted Zn-dependent protease</fullName>
    </submittedName>
</protein>
<dbReference type="GO" id="GO:0006508">
    <property type="term" value="P:proteolysis"/>
    <property type="evidence" value="ECO:0007669"/>
    <property type="project" value="UniProtKB-KW"/>
</dbReference>
<gene>
    <name evidence="2" type="ORF">GGR04_003973</name>
</gene>
<keyword evidence="2" id="KW-0645">Protease</keyword>
<dbReference type="Proteomes" id="UP000542776">
    <property type="component" value="Unassembled WGS sequence"/>
</dbReference>
<dbReference type="Pfam" id="PF06037">
    <property type="entry name" value="DUF922"/>
    <property type="match status" value="1"/>
</dbReference>
<comment type="caution">
    <text evidence="2">The sequence shown here is derived from an EMBL/GenBank/DDBJ whole genome shotgun (WGS) entry which is preliminary data.</text>
</comment>
<evidence type="ECO:0000313" key="2">
    <source>
        <dbReference type="EMBL" id="MBB4000097.1"/>
    </source>
</evidence>
<keyword evidence="3" id="KW-1185">Reference proteome</keyword>
<dbReference type="RefSeq" id="WP_210291890.1">
    <property type="nucleotide sequence ID" value="NZ_JACIEK010000015.1"/>
</dbReference>
<evidence type="ECO:0000256" key="1">
    <source>
        <dbReference type="SAM" id="SignalP"/>
    </source>
</evidence>
<name>A0A7W6H7T6_9HYPH</name>
<dbReference type="InterPro" id="IPR010321">
    <property type="entry name" value="DUF922"/>
</dbReference>
<accession>A0A7W6H7T6</accession>
<feature type="signal peptide" evidence="1">
    <location>
        <begin position="1"/>
        <end position="23"/>
    </location>
</feature>
<proteinExistence type="predicted"/>
<organism evidence="2 3">
    <name type="scientific">Aureimonas pseudogalii</name>
    <dbReference type="NCBI Taxonomy" id="1744844"/>
    <lineage>
        <taxon>Bacteria</taxon>
        <taxon>Pseudomonadati</taxon>
        <taxon>Pseudomonadota</taxon>
        <taxon>Alphaproteobacteria</taxon>
        <taxon>Hyphomicrobiales</taxon>
        <taxon>Aurantimonadaceae</taxon>
        <taxon>Aureimonas</taxon>
    </lineage>
</organism>
<sequence length="190" mass="20671">MTAVRKAIVGAIVAVVGSVPALADPNIVSRIETYPIEGRDADELRMAIIEASRALGNGAHGAASATFRFTPQLSYLEVREGCVLDRVSVRLDATVTLPEWVSSRGADEATVGAWRRFARYVKAHEARHEAIAAEYRQIMVQELEAIGASSDCPALGREIVAVVADVERMHDQAQVAFDRDERDRSSLLGR</sequence>
<feature type="chain" id="PRO_5031272105" evidence="1">
    <location>
        <begin position="24"/>
        <end position="190"/>
    </location>
</feature>
<evidence type="ECO:0000313" key="3">
    <source>
        <dbReference type="Proteomes" id="UP000542776"/>
    </source>
</evidence>